<gene>
    <name evidence="2" type="ORF">DCHRY22_LOCUS2616</name>
</gene>
<evidence type="ECO:0000313" key="3">
    <source>
        <dbReference type="Proteomes" id="UP000789524"/>
    </source>
</evidence>
<dbReference type="Proteomes" id="UP000789524">
    <property type="component" value="Unassembled WGS sequence"/>
</dbReference>
<comment type="caution">
    <text evidence="2">The sequence shown here is derived from an EMBL/GenBank/DDBJ whole genome shotgun (WGS) entry which is preliminary data.</text>
</comment>
<sequence length="124" mass="13822">MYGSGARVTLAMRISPLDTLTPPLFAKPVPALKPSEIINVQKVEVPFRVSPIWLWTESIQHSLCSEQRYGATSRRSTYPTTPHRPAPSRCDAFRLVSGDFPQGEENHRDSYVTPTAELDGTPIK</sequence>
<feature type="region of interest" description="Disordered" evidence="1">
    <location>
        <begin position="70"/>
        <end position="89"/>
    </location>
</feature>
<dbReference type="EMBL" id="CAKASE010000046">
    <property type="protein sequence ID" value="CAG9561039.1"/>
    <property type="molecule type" value="Genomic_DNA"/>
</dbReference>
<organism evidence="2 3">
    <name type="scientific">Danaus chrysippus</name>
    <name type="common">African queen</name>
    <dbReference type="NCBI Taxonomy" id="151541"/>
    <lineage>
        <taxon>Eukaryota</taxon>
        <taxon>Metazoa</taxon>
        <taxon>Ecdysozoa</taxon>
        <taxon>Arthropoda</taxon>
        <taxon>Hexapoda</taxon>
        <taxon>Insecta</taxon>
        <taxon>Pterygota</taxon>
        <taxon>Neoptera</taxon>
        <taxon>Endopterygota</taxon>
        <taxon>Lepidoptera</taxon>
        <taxon>Glossata</taxon>
        <taxon>Ditrysia</taxon>
        <taxon>Papilionoidea</taxon>
        <taxon>Nymphalidae</taxon>
        <taxon>Danainae</taxon>
        <taxon>Danaini</taxon>
        <taxon>Danaina</taxon>
        <taxon>Danaus</taxon>
        <taxon>Anosia</taxon>
    </lineage>
</organism>
<evidence type="ECO:0000256" key="1">
    <source>
        <dbReference type="SAM" id="MobiDB-lite"/>
    </source>
</evidence>
<evidence type="ECO:0000313" key="2">
    <source>
        <dbReference type="EMBL" id="CAG9561039.1"/>
    </source>
</evidence>
<reference evidence="2" key="1">
    <citation type="submission" date="2021-09" db="EMBL/GenBank/DDBJ databases">
        <authorList>
            <person name="Martin H S."/>
        </authorList>
    </citation>
    <scope>NUCLEOTIDE SEQUENCE</scope>
</reference>
<protein>
    <submittedName>
        <fullName evidence="2">(African queen) hypothetical protein</fullName>
    </submittedName>
</protein>
<keyword evidence="3" id="KW-1185">Reference proteome</keyword>
<dbReference type="AlphaFoldDB" id="A0A8J2VZC8"/>
<feature type="region of interest" description="Disordered" evidence="1">
    <location>
        <begin position="98"/>
        <end position="124"/>
    </location>
</feature>
<accession>A0A8J2VZC8</accession>
<proteinExistence type="predicted"/>
<name>A0A8J2VZC8_9NEOP</name>